<dbReference type="AlphaFoldDB" id="A0A914ZS79"/>
<accession>A0A914ZS79</accession>
<organism evidence="1 2">
    <name type="scientific">Parascaris univalens</name>
    <name type="common">Nematode worm</name>
    <dbReference type="NCBI Taxonomy" id="6257"/>
    <lineage>
        <taxon>Eukaryota</taxon>
        <taxon>Metazoa</taxon>
        <taxon>Ecdysozoa</taxon>
        <taxon>Nematoda</taxon>
        <taxon>Chromadorea</taxon>
        <taxon>Rhabditida</taxon>
        <taxon>Spirurina</taxon>
        <taxon>Ascaridomorpha</taxon>
        <taxon>Ascaridoidea</taxon>
        <taxon>Ascarididae</taxon>
        <taxon>Parascaris</taxon>
    </lineage>
</organism>
<evidence type="ECO:0000313" key="1">
    <source>
        <dbReference type="Proteomes" id="UP000887569"/>
    </source>
</evidence>
<reference evidence="2" key="1">
    <citation type="submission" date="2022-11" db="UniProtKB">
        <authorList>
            <consortium name="WormBaseParasite"/>
        </authorList>
    </citation>
    <scope>IDENTIFICATION</scope>
</reference>
<keyword evidence="1" id="KW-1185">Reference proteome</keyword>
<dbReference type="WBParaSite" id="PgB17_g053_t02">
    <property type="protein sequence ID" value="PgB17_g053_t02"/>
    <property type="gene ID" value="PgB17_g053"/>
</dbReference>
<name>A0A914ZS79_PARUN</name>
<sequence length="147" mass="16620">MQSVESTSRSSMHASEYHRRCTTIGPLASRQPGKCRHTYVGACDISSGKSSHLRICECNEFCLLPSSFSRIILRRKCFSTFIDQREAGSTSIERKLTRTTTSFIACGSMTVESSWLPSLPLLYTHFTDNVFIAFFLPHYMFVSLESI</sequence>
<evidence type="ECO:0000313" key="2">
    <source>
        <dbReference type="WBParaSite" id="PgB17_g053_t02"/>
    </source>
</evidence>
<dbReference type="Proteomes" id="UP000887569">
    <property type="component" value="Unplaced"/>
</dbReference>
<protein>
    <submittedName>
        <fullName evidence="2">Hydrophobin</fullName>
    </submittedName>
</protein>
<proteinExistence type="predicted"/>